<name>X0S3I5_9ZZZZ</name>
<evidence type="ECO:0000313" key="2">
    <source>
        <dbReference type="EMBL" id="GAF75584.1"/>
    </source>
</evidence>
<proteinExistence type="predicted"/>
<comment type="caution">
    <text evidence="2">The sequence shown here is derived from an EMBL/GenBank/DDBJ whole genome shotgun (WGS) entry which is preliminary data.</text>
</comment>
<dbReference type="Pfam" id="PF16347">
    <property type="entry name" value="SGSH_C"/>
    <property type="match status" value="1"/>
</dbReference>
<dbReference type="SUPFAM" id="SSF53649">
    <property type="entry name" value="Alkaline phosphatase-like"/>
    <property type="match status" value="1"/>
</dbReference>
<evidence type="ECO:0000259" key="1">
    <source>
        <dbReference type="Pfam" id="PF16347"/>
    </source>
</evidence>
<reference evidence="2" key="1">
    <citation type="journal article" date="2014" name="Front. Microbiol.">
        <title>High frequency of phylogenetically diverse reductive dehalogenase-homologous genes in deep subseafloor sedimentary metagenomes.</title>
        <authorList>
            <person name="Kawai M."/>
            <person name="Futagami T."/>
            <person name="Toyoda A."/>
            <person name="Takaki Y."/>
            <person name="Nishi S."/>
            <person name="Hori S."/>
            <person name="Arai W."/>
            <person name="Tsubouchi T."/>
            <person name="Morono Y."/>
            <person name="Uchiyama I."/>
            <person name="Ito T."/>
            <person name="Fujiyama A."/>
            <person name="Inagaki F."/>
            <person name="Takami H."/>
        </authorList>
    </citation>
    <scope>NUCLEOTIDE SEQUENCE</scope>
    <source>
        <strain evidence="2">Expedition CK06-06</strain>
    </source>
</reference>
<dbReference type="AlphaFoldDB" id="X0S3I5"/>
<sequence>PPFMQGFDMSQVLENPAKKMRDCVLIENDEEIGPLEARIRHLITEDYKLTVYEGFDNFGDIYDRKNDPHELNNLWDKKDFQDKKFKLVNKLLQENLKAQSKFPKRVAAT</sequence>
<feature type="domain" description="N-sulphoglucosamine sulphohydrolase C-terminal" evidence="1">
    <location>
        <begin position="2"/>
        <end position="94"/>
    </location>
</feature>
<protein>
    <recommendedName>
        <fullName evidence="1">N-sulphoglucosamine sulphohydrolase C-terminal domain-containing protein</fullName>
    </recommendedName>
</protein>
<dbReference type="Gene3D" id="3.40.720.10">
    <property type="entry name" value="Alkaline Phosphatase, subunit A"/>
    <property type="match status" value="1"/>
</dbReference>
<organism evidence="2">
    <name type="scientific">marine sediment metagenome</name>
    <dbReference type="NCBI Taxonomy" id="412755"/>
    <lineage>
        <taxon>unclassified sequences</taxon>
        <taxon>metagenomes</taxon>
        <taxon>ecological metagenomes</taxon>
    </lineage>
</organism>
<dbReference type="EMBL" id="BARS01006916">
    <property type="protein sequence ID" value="GAF75584.1"/>
    <property type="molecule type" value="Genomic_DNA"/>
</dbReference>
<gene>
    <name evidence="2" type="ORF">S01H1_13404</name>
</gene>
<dbReference type="InterPro" id="IPR017850">
    <property type="entry name" value="Alkaline_phosphatase_core_sf"/>
</dbReference>
<dbReference type="InterPro" id="IPR032506">
    <property type="entry name" value="SGSH_C"/>
</dbReference>
<feature type="non-terminal residue" evidence="2">
    <location>
        <position position="1"/>
    </location>
</feature>
<accession>X0S3I5</accession>